<dbReference type="EMBL" id="BMKR01000003">
    <property type="protein sequence ID" value="GGF64952.1"/>
    <property type="molecule type" value="Genomic_DNA"/>
</dbReference>
<dbReference type="Proteomes" id="UP000637643">
    <property type="component" value="Unassembled WGS sequence"/>
</dbReference>
<dbReference type="PANTHER" id="PTHR33428:SF2">
    <property type="entry name" value="CHLOROPHYLLASE-2"/>
    <property type="match status" value="1"/>
</dbReference>
<feature type="transmembrane region" description="Helical" evidence="1">
    <location>
        <begin position="103"/>
        <end position="122"/>
    </location>
</feature>
<keyword evidence="1" id="KW-1133">Transmembrane helix</keyword>
<proteinExistence type="predicted"/>
<dbReference type="SUPFAM" id="SSF53474">
    <property type="entry name" value="alpha/beta-Hydrolases"/>
    <property type="match status" value="1"/>
</dbReference>
<sequence>MEMEWEYAPVPQRQRRRRRILNAMGRRIKETYRYDTTFWRTALSGLWIVSFLAFTVTILGIPTGLGLPADILLAAGTGTIVLLVAGHILAVLLALTGIRIARLFAGCLLADAIVILLILYYADVQLDAAAAIAVLLSLAGGAGGIVIGLLRSRRVALALLLIAALTLSPLALASKVQETAVTDTFIPSSDEWPELAAANPGLPGDTPFTTFTYGSGQDLHRAEYGEGITLRSFPADASAYIKKWPRLRSLFWGFDSSSLPVNGRVFMPSGDGPYPLVLLVHGNHMMEDYSDVGYAYLGELLASRGFIAVALDQNFLNYSAWSGIPEHDFKVRAWMILKHLEQLGTYSEESGNPFYHKIDFGQTALLGHSRGGQAAAMAADAARWFKSDPVLTAAGRFHITSVIALAPTDKVVDGQQARLKDINYLTLQGARDGDVHDFYGDRQYNRSTYSAGSTAFKSSLYIADANHSQFNSDWGGYDQSLPAGLFLSRSRIMDGAAQRQLAKVYVSAFLEATLHGEHKYEGLFRDYRSGQQWLPETTSYYNRFLDGSFRPVATFEEDRITSTAVNGTAESKGLVWAEELAMDRENKSKANYGVVLKRTSAQDPGAYYSIALQNGTAAEHTLAGAEGLTFAMANRNADKAEDAGVPRPAPAVEIELTDRQGTSARLPLSEVMEILPLPKTQFTLHPWLEERISDGKYGDLSEAVFQTYELPFELFREKAPTLAPDQLSQITFYLQEEGDKVMLDDIGFYARTKAPR</sequence>
<reference evidence="2" key="2">
    <citation type="submission" date="2020-09" db="EMBL/GenBank/DDBJ databases">
        <authorList>
            <person name="Sun Q."/>
            <person name="Zhou Y."/>
        </authorList>
    </citation>
    <scope>NUCLEOTIDE SEQUENCE</scope>
    <source>
        <strain evidence="2">CGMCC 1.16134</strain>
    </source>
</reference>
<name>A0A917BZH7_9BACL</name>
<keyword evidence="1" id="KW-0812">Transmembrane</keyword>
<protein>
    <recommendedName>
        <fullName evidence="4">Alpha/beta hydrolase</fullName>
    </recommendedName>
</protein>
<organism evidence="2 3">
    <name type="scientific">Paenibacillus albidus</name>
    <dbReference type="NCBI Taxonomy" id="2041023"/>
    <lineage>
        <taxon>Bacteria</taxon>
        <taxon>Bacillati</taxon>
        <taxon>Bacillota</taxon>
        <taxon>Bacilli</taxon>
        <taxon>Bacillales</taxon>
        <taxon>Paenibacillaceae</taxon>
        <taxon>Paenibacillus</taxon>
    </lineage>
</organism>
<dbReference type="RefSeq" id="WP_189022263.1">
    <property type="nucleotide sequence ID" value="NZ_BMKR01000003.1"/>
</dbReference>
<dbReference type="Gene3D" id="3.40.50.1820">
    <property type="entry name" value="alpha/beta hydrolase"/>
    <property type="match status" value="1"/>
</dbReference>
<dbReference type="InterPro" id="IPR017395">
    <property type="entry name" value="Chlorophyllase-like"/>
</dbReference>
<dbReference type="GO" id="GO:0047746">
    <property type="term" value="F:chlorophyllase activity"/>
    <property type="evidence" value="ECO:0007669"/>
    <property type="project" value="TreeGrafter"/>
</dbReference>
<dbReference type="AlphaFoldDB" id="A0A917BZH7"/>
<feature type="transmembrane region" description="Helical" evidence="1">
    <location>
        <begin position="155"/>
        <end position="173"/>
    </location>
</feature>
<dbReference type="PANTHER" id="PTHR33428">
    <property type="entry name" value="CHLOROPHYLLASE-2, CHLOROPLASTIC"/>
    <property type="match status" value="1"/>
</dbReference>
<reference evidence="2" key="1">
    <citation type="journal article" date="2014" name="Int. J. Syst. Evol. Microbiol.">
        <title>Complete genome sequence of Corynebacterium casei LMG S-19264T (=DSM 44701T), isolated from a smear-ripened cheese.</title>
        <authorList>
            <consortium name="US DOE Joint Genome Institute (JGI-PGF)"/>
            <person name="Walter F."/>
            <person name="Albersmeier A."/>
            <person name="Kalinowski J."/>
            <person name="Ruckert C."/>
        </authorList>
    </citation>
    <scope>NUCLEOTIDE SEQUENCE</scope>
    <source>
        <strain evidence="2">CGMCC 1.16134</strain>
    </source>
</reference>
<dbReference type="GO" id="GO:0015996">
    <property type="term" value="P:chlorophyll catabolic process"/>
    <property type="evidence" value="ECO:0007669"/>
    <property type="project" value="TreeGrafter"/>
</dbReference>
<comment type="caution">
    <text evidence="2">The sequence shown here is derived from an EMBL/GenBank/DDBJ whole genome shotgun (WGS) entry which is preliminary data.</text>
</comment>
<keyword evidence="1" id="KW-0472">Membrane</keyword>
<gene>
    <name evidence="2" type="ORF">GCM10010912_07420</name>
</gene>
<dbReference type="Pfam" id="PF07224">
    <property type="entry name" value="Chlorophyllase"/>
    <property type="match status" value="1"/>
</dbReference>
<evidence type="ECO:0008006" key="4">
    <source>
        <dbReference type="Google" id="ProtNLM"/>
    </source>
</evidence>
<feature type="transmembrane region" description="Helical" evidence="1">
    <location>
        <begin position="71"/>
        <end position="96"/>
    </location>
</feature>
<evidence type="ECO:0000313" key="3">
    <source>
        <dbReference type="Proteomes" id="UP000637643"/>
    </source>
</evidence>
<dbReference type="InterPro" id="IPR029058">
    <property type="entry name" value="AB_hydrolase_fold"/>
</dbReference>
<evidence type="ECO:0000313" key="2">
    <source>
        <dbReference type="EMBL" id="GGF64952.1"/>
    </source>
</evidence>
<feature type="transmembrane region" description="Helical" evidence="1">
    <location>
        <begin position="128"/>
        <end position="150"/>
    </location>
</feature>
<keyword evidence="3" id="KW-1185">Reference proteome</keyword>
<evidence type="ECO:0000256" key="1">
    <source>
        <dbReference type="SAM" id="Phobius"/>
    </source>
</evidence>
<accession>A0A917BZH7</accession>
<feature type="transmembrane region" description="Helical" evidence="1">
    <location>
        <begin position="37"/>
        <end position="59"/>
    </location>
</feature>